<feature type="binding site" evidence="10">
    <location>
        <position position="163"/>
    </location>
    <ligand>
        <name>substrate</name>
    </ligand>
</feature>
<feature type="binding site" evidence="10">
    <location>
        <position position="78"/>
    </location>
    <ligand>
        <name>Mn(2+)</name>
        <dbReference type="ChEBI" id="CHEBI:29035"/>
        <label>2</label>
    </ligand>
</feature>
<feature type="binding site" evidence="10">
    <location>
        <position position="121"/>
    </location>
    <ligand>
        <name>substrate</name>
    </ligand>
</feature>
<dbReference type="InterPro" id="IPR029052">
    <property type="entry name" value="Metallo-depent_PP-like"/>
</dbReference>
<comment type="catalytic activity">
    <reaction evidence="10">
        <text>UDP-2-N,3-O-bis[(3R)-3-hydroxytetradecanoyl]-alpha-D-glucosamine + H2O = 2-N,3-O-bis[(3R)-3-hydroxytetradecanoyl]-alpha-D-glucosaminyl 1-phosphate + UMP + 2 H(+)</text>
        <dbReference type="Rhea" id="RHEA:25213"/>
        <dbReference type="ChEBI" id="CHEBI:15377"/>
        <dbReference type="ChEBI" id="CHEBI:15378"/>
        <dbReference type="ChEBI" id="CHEBI:57865"/>
        <dbReference type="ChEBI" id="CHEBI:57957"/>
        <dbReference type="ChEBI" id="CHEBI:78847"/>
        <dbReference type="EC" id="3.6.1.54"/>
    </reaction>
</comment>
<dbReference type="Gene3D" id="3.60.21.10">
    <property type="match status" value="1"/>
</dbReference>
<keyword evidence="1 10" id="KW-1003">Cell membrane</keyword>
<dbReference type="AlphaFoldDB" id="A0A1E3GSQ1"/>
<dbReference type="HAMAP" id="MF_00575">
    <property type="entry name" value="LpxH"/>
    <property type="match status" value="1"/>
</dbReference>
<dbReference type="InterPro" id="IPR010138">
    <property type="entry name" value="UDP-diacylglucosamine_Hdrlase"/>
</dbReference>
<comment type="similarity">
    <text evidence="10">Belongs to the LpxH family.</text>
</comment>
<feature type="binding site" evidence="10">
    <location>
        <position position="113"/>
    </location>
    <ligand>
        <name>Mn(2+)</name>
        <dbReference type="ChEBI" id="CHEBI:29035"/>
        <label>2</label>
    </ligand>
</feature>
<evidence type="ECO:0000256" key="5">
    <source>
        <dbReference type="ARBA" id="ARBA00022723"/>
    </source>
</evidence>
<comment type="caution">
    <text evidence="12">The sequence shown here is derived from an EMBL/GenBank/DDBJ whole genome shotgun (WGS) entry which is preliminary data.</text>
</comment>
<accession>A0A1E3GSQ1</accession>
<evidence type="ECO:0000256" key="9">
    <source>
        <dbReference type="ARBA" id="ARBA00023211"/>
    </source>
</evidence>
<evidence type="ECO:0000256" key="6">
    <source>
        <dbReference type="ARBA" id="ARBA00022801"/>
    </source>
</evidence>
<keyword evidence="2 10" id="KW-0444">Lipid biosynthesis</keyword>
<evidence type="ECO:0000256" key="7">
    <source>
        <dbReference type="ARBA" id="ARBA00023098"/>
    </source>
</evidence>
<dbReference type="SUPFAM" id="SSF56300">
    <property type="entry name" value="Metallo-dependent phosphatases"/>
    <property type="match status" value="1"/>
</dbReference>
<evidence type="ECO:0000313" key="13">
    <source>
        <dbReference type="Proteomes" id="UP000094379"/>
    </source>
</evidence>
<feature type="binding site" evidence="10">
    <location>
        <position position="8"/>
    </location>
    <ligand>
        <name>Mn(2+)</name>
        <dbReference type="ChEBI" id="CHEBI:29035"/>
        <label>1</label>
    </ligand>
</feature>
<dbReference type="STRING" id="291169.A9E74_01297"/>
<feature type="binding site" evidence="10">
    <location>
        <position position="194"/>
    </location>
    <ligand>
        <name>substrate</name>
    </ligand>
</feature>
<feature type="binding site" evidence="10">
    <location>
        <position position="159"/>
    </location>
    <ligand>
        <name>substrate</name>
    </ligand>
</feature>
<comment type="function">
    <text evidence="10">Hydrolyzes the pyrophosphate bond of UDP-2,3-diacylglucosamine to yield 2,3-diacylglucosamine 1-phosphate (lipid X) and UMP by catalyzing the attack of water at the alpha-P atom. Involved in the biosynthesis of lipid A, a phosphorylated glycolipid that anchors the lipopolysaccharide to the outer membrane of the cell.</text>
</comment>
<dbReference type="PANTHER" id="PTHR34990:SF1">
    <property type="entry name" value="UDP-2,3-DIACYLGLUCOSAMINE HYDROLASE"/>
    <property type="match status" value="1"/>
</dbReference>
<dbReference type="Proteomes" id="UP000094379">
    <property type="component" value="Unassembled WGS sequence"/>
</dbReference>
<evidence type="ECO:0000256" key="2">
    <source>
        <dbReference type="ARBA" id="ARBA00022516"/>
    </source>
</evidence>
<evidence type="ECO:0000256" key="1">
    <source>
        <dbReference type="ARBA" id="ARBA00022475"/>
    </source>
</evidence>
<protein>
    <recommendedName>
        <fullName evidence="10">UDP-2,3-diacylglucosamine hydrolase</fullName>
        <ecNumber evidence="10">3.6.1.54</ecNumber>
    </recommendedName>
    <alternativeName>
        <fullName evidence="10">UDP-2,3-diacylglucosamine diphosphatase</fullName>
    </alternativeName>
</protein>
<dbReference type="UniPathway" id="UPA00359">
    <property type="reaction ID" value="UER00480"/>
</dbReference>
<comment type="subcellular location">
    <subcellularLocation>
        <location evidence="10">Cell inner membrane</location>
        <topology evidence="10">Peripheral membrane protein</topology>
        <orientation evidence="10">Cytoplasmic side</orientation>
    </subcellularLocation>
</comment>
<feature type="binding site" evidence="10">
    <location>
        <position position="194"/>
    </location>
    <ligand>
        <name>Mn(2+)</name>
        <dbReference type="ChEBI" id="CHEBI:29035"/>
        <label>2</label>
    </ligand>
</feature>
<gene>
    <name evidence="10 12" type="primary">lpxH</name>
    <name evidence="12" type="ORF">A9E74_01297</name>
</gene>
<keyword evidence="3 10" id="KW-0997">Cell inner membrane</keyword>
<comment type="cofactor">
    <cofactor evidence="10">
        <name>Mn(2+)</name>
        <dbReference type="ChEBI" id="CHEBI:29035"/>
    </cofactor>
    <text evidence="10">Binds 2 Mn(2+) ions per subunit in a binuclear metal center.</text>
</comment>
<feature type="binding site" evidence="10">
    <location>
        <position position="166"/>
    </location>
    <ligand>
        <name>substrate</name>
    </ligand>
</feature>
<feature type="binding site" evidence="10">
    <location>
        <position position="10"/>
    </location>
    <ligand>
        <name>Mn(2+)</name>
        <dbReference type="ChEBI" id="CHEBI:29035"/>
        <label>1</label>
    </ligand>
</feature>
<comment type="pathway">
    <text evidence="10">Glycolipid biosynthesis; lipid IV(A) biosynthesis; lipid IV(A) from (3R)-3-hydroxytetradecanoyl-[acyl-carrier-protein] and UDP-N-acetyl-alpha-D-glucosamine: step 4/6.</text>
</comment>
<dbReference type="Pfam" id="PF00149">
    <property type="entry name" value="Metallophos"/>
    <property type="match status" value="1"/>
</dbReference>
<dbReference type="CDD" id="cd07398">
    <property type="entry name" value="MPP_YbbF-LpxH"/>
    <property type="match status" value="1"/>
</dbReference>
<dbReference type="InterPro" id="IPR004843">
    <property type="entry name" value="Calcineurin-like_PHP"/>
</dbReference>
<dbReference type="PATRIC" id="fig|291169.3.peg.1303"/>
<keyword evidence="7 10" id="KW-0443">Lipid metabolism</keyword>
<feature type="binding site" evidence="10">
    <location>
        <position position="40"/>
    </location>
    <ligand>
        <name>Mn(2+)</name>
        <dbReference type="ChEBI" id="CHEBI:29035"/>
        <label>1</label>
    </ligand>
</feature>
<feature type="binding site" evidence="10">
    <location>
        <position position="40"/>
    </location>
    <ligand>
        <name>Mn(2+)</name>
        <dbReference type="ChEBI" id="CHEBI:29035"/>
        <label>2</label>
    </ligand>
</feature>
<dbReference type="GO" id="GO:0030145">
    <property type="term" value="F:manganese ion binding"/>
    <property type="evidence" value="ECO:0007669"/>
    <property type="project" value="UniProtKB-UniRule"/>
</dbReference>
<feature type="domain" description="Calcineurin-like phosphoesterase" evidence="11">
    <location>
        <begin position="1"/>
        <end position="198"/>
    </location>
</feature>
<dbReference type="NCBIfam" id="TIGR01854">
    <property type="entry name" value="lipid_A_lpxH"/>
    <property type="match status" value="1"/>
</dbReference>
<evidence type="ECO:0000259" key="11">
    <source>
        <dbReference type="Pfam" id="PF00149"/>
    </source>
</evidence>
<dbReference type="InterPro" id="IPR043461">
    <property type="entry name" value="LpxH-like"/>
</dbReference>
<dbReference type="RefSeq" id="WP_069295784.1">
    <property type="nucleotide sequence ID" value="NZ_MCRI01000010.1"/>
</dbReference>
<proteinExistence type="inferred from homology"/>
<organism evidence="12 13">
    <name type="scientific">Methylophaga muralis</name>
    <dbReference type="NCBI Taxonomy" id="291169"/>
    <lineage>
        <taxon>Bacteria</taxon>
        <taxon>Pseudomonadati</taxon>
        <taxon>Pseudomonadota</taxon>
        <taxon>Gammaproteobacteria</taxon>
        <taxon>Thiotrichales</taxon>
        <taxon>Piscirickettsiaceae</taxon>
        <taxon>Methylophaga</taxon>
    </lineage>
</organism>
<feature type="binding site" evidence="10">
    <location>
        <begin position="78"/>
        <end position="79"/>
    </location>
    <ligand>
        <name>substrate</name>
    </ligand>
</feature>
<keyword evidence="4 10" id="KW-0441">Lipid A biosynthesis</keyword>
<keyword evidence="5 10" id="KW-0479">Metal-binding</keyword>
<reference evidence="12 13" key="1">
    <citation type="submission" date="2016-07" db="EMBL/GenBank/DDBJ databases">
        <title>Draft Genome Sequence of Methylophaga muralis Bur 1.</title>
        <authorList>
            <person name="Vasilenko O.V."/>
            <person name="Doronina N.V."/>
            <person name="Shmareva M.N."/>
            <person name="Tarlachkov S.V."/>
            <person name="Mustakhimov I."/>
            <person name="Trotsenko Y.A."/>
        </authorList>
    </citation>
    <scope>NUCLEOTIDE SEQUENCE [LARGE SCALE GENOMIC DNA]</scope>
    <source>
        <strain evidence="12 13">Bur 1</strain>
    </source>
</reference>
<dbReference type="GO" id="GO:0008758">
    <property type="term" value="F:UDP-2,3-diacylglucosamine hydrolase activity"/>
    <property type="evidence" value="ECO:0007669"/>
    <property type="project" value="UniProtKB-UniRule"/>
</dbReference>
<keyword evidence="9 10" id="KW-0464">Manganese</keyword>
<dbReference type="GO" id="GO:0019897">
    <property type="term" value="C:extrinsic component of plasma membrane"/>
    <property type="evidence" value="ECO:0007669"/>
    <property type="project" value="UniProtKB-UniRule"/>
</dbReference>
<evidence type="ECO:0000313" key="12">
    <source>
        <dbReference type="EMBL" id="ODN67057.1"/>
    </source>
</evidence>
<keyword evidence="8 10" id="KW-0472">Membrane</keyword>
<evidence type="ECO:0000256" key="4">
    <source>
        <dbReference type="ARBA" id="ARBA00022556"/>
    </source>
</evidence>
<dbReference type="GO" id="GO:0009245">
    <property type="term" value="P:lipid A biosynthetic process"/>
    <property type="evidence" value="ECO:0007669"/>
    <property type="project" value="UniProtKB-UniRule"/>
</dbReference>
<evidence type="ECO:0000256" key="3">
    <source>
        <dbReference type="ARBA" id="ARBA00022519"/>
    </source>
</evidence>
<keyword evidence="6 10" id="KW-0378">Hydrolase</keyword>
<dbReference type="NCBIfam" id="NF003743">
    <property type="entry name" value="PRK05340.1"/>
    <property type="match status" value="1"/>
</dbReference>
<dbReference type="EC" id="3.6.1.54" evidence="10"/>
<dbReference type="PANTHER" id="PTHR34990">
    <property type="entry name" value="UDP-2,3-DIACYLGLUCOSAMINE HYDROLASE-RELATED"/>
    <property type="match status" value="1"/>
</dbReference>
<evidence type="ECO:0000256" key="8">
    <source>
        <dbReference type="ARBA" id="ARBA00023136"/>
    </source>
</evidence>
<sequence length="250" mass="28958">MKTLFISDLHLSPDQPELIRLATDFITKQNEVDAFYILGDIFNTWLGDDLIPAEFDPFIQALQHQQQQGSKIYLMQGNRDFMLGKGFARLVGGSLLDDPVVVNIYGHSILLMHGDSLCTDDVSYQRYRNIVRKRWLQKLFLAMPLFVRQRISDKIKAKSKQQKQYKQAQIMDVNPAAVRQVMKQYQVNLLLHGHTHRPAIHQLESLENILSYRIVLGDWHSEPSYIEITAEKIRLVDMRLLQGETQLLLA</sequence>
<keyword evidence="13" id="KW-1185">Reference proteome</keyword>
<name>A0A1E3GSQ1_9GAMM</name>
<evidence type="ECO:0000256" key="10">
    <source>
        <dbReference type="HAMAP-Rule" id="MF_00575"/>
    </source>
</evidence>
<dbReference type="EMBL" id="MCRI01000010">
    <property type="protein sequence ID" value="ODN67057.1"/>
    <property type="molecule type" value="Genomic_DNA"/>
</dbReference>
<feature type="binding site" evidence="10">
    <location>
        <position position="196"/>
    </location>
    <ligand>
        <name>Mn(2+)</name>
        <dbReference type="ChEBI" id="CHEBI:29035"/>
        <label>1</label>
    </ligand>
</feature>
<dbReference type="GO" id="GO:0005737">
    <property type="term" value="C:cytoplasm"/>
    <property type="evidence" value="ECO:0007669"/>
    <property type="project" value="InterPro"/>
</dbReference>